<organism evidence="2 3">
    <name type="scientific">Ditylenchus dipsaci</name>
    <dbReference type="NCBI Taxonomy" id="166011"/>
    <lineage>
        <taxon>Eukaryota</taxon>
        <taxon>Metazoa</taxon>
        <taxon>Ecdysozoa</taxon>
        <taxon>Nematoda</taxon>
        <taxon>Chromadorea</taxon>
        <taxon>Rhabditida</taxon>
        <taxon>Tylenchina</taxon>
        <taxon>Tylenchomorpha</taxon>
        <taxon>Sphaerularioidea</taxon>
        <taxon>Anguinidae</taxon>
        <taxon>Anguininae</taxon>
        <taxon>Ditylenchus</taxon>
    </lineage>
</organism>
<feature type="transmembrane region" description="Helical" evidence="1">
    <location>
        <begin position="58"/>
        <end position="80"/>
    </location>
</feature>
<keyword evidence="1" id="KW-0812">Transmembrane</keyword>
<evidence type="ECO:0000256" key="1">
    <source>
        <dbReference type="SAM" id="Phobius"/>
    </source>
</evidence>
<evidence type="ECO:0000313" key="3">
    <source>
        <dbReference type="WBParaSite" id="jg12030"/>
    </source>
</evidence>
<dbReference type="Proteomes" id="UP000887574">
    <property type="component" value="Unplaced"/>
</dbReference>
<proteinExistence type="predicted"/>
<keyword evidence="1" id="KW-0472">Membrane</keyword>
<keyword evidence="1" id="KW-1133">Transmembrane helix</keyword>
<reference evidence="3" key="1">
    <citation type="submission" date="2022-11" db="UniProtKB">
        <authorList>
            <consortium name="WormBaseParasite"/>
        </authorList>
    </citation>
    <scope>IDENTIFICATION</scope>
</reference>
<evidence type="ECO:0000313" key="2">
    <source>
        <dbReference type="Proteomes" id="UP000887574"/>
    </source>
</evidence>
<dbReference type="WBParaSite" id="jg12030">
    <property type="protein sequence ID" value="jg12030"/>
    <property type="gene ID" value="jg12030"/>
</dbReference>
<dbReference type="AlphaFoldDB" id="A0A915CTQ1"/>
<sequence length="140" mass="15945">MMKEVKGVKLAANKSLIDRHLRLAILAQPPLASAKRRSNSLRKRNNHSVWPTLELFLLRLEMVFLVCHVLLFASILMNLAGYQPGHLPLFIDPAEKASDTFYDLKTNLAFPPKDNVSFNSKEGWQALNNAGTYNHRQCTW</sequence>
<accession>A0A915CTQ1</accession>
<keyword evidence="2" id="KW-1185">Reference proteome</keyword>
<name>A0A915CTQ1_9BILA</name>
<protein>
    <submittedName>
        <fullName evidence="3">Uncharacterized protein</fullName>
    </submittedName>
</protein>